<dbReference type="EMBL" id="GGEC01005114">
    <property type="protein sequence ID" value="MBW85597.1"/>
    <property type="molecule type" value="Transcribed_RNA"/>
</dbReference>
<keyword evidence="1" id="KW-0812">Transmembrane</keyword>
<dbReference type="AlphaFoldDB" id="A0A2P2IWN2"/>
<protein>
    <submittedName>
        <fullName evidence="2">Peroxisomal adenine nucleotide carrier 1-like isoform X2</fullName>
    </submittedName>
</protein>
<accession>A0A2P2IWN2</accession>
<keyword evidence="1" id="KW-0472">Membrane</keyword>
<feature type="transmembrane region" description="Helical" evidence="1">
    <location>
        <begin position="51"/>
        <end position="74"/>
    </location>
</feature>
<evidence type="ECO:0000313" key="2">
    <source>
        <dbReference type="EMBL" id="MBW85597.1"/>
    </source>
</evidence>
<reference evidence="2" key="1">
    <citation type="submission" date="2018-02" db="EMBL/GenBank/DDBJ databases">
        <title>Rhizophora mucronata_Transcriptome.</title>
        <authorList>
            <person name="Meera S.P."/>
            <person name="Sreeshan A."/>
            <person name="Augustine A."/>
        </authorList>
    </citation>
    <scope>NUCLEOTIDE SEQUENCE</scope>
    <source>
        <tissue evidence="2">Leaf</tissue>
    </source>
</reference>
<evidence type="ECO:0000256" key="1">
    <source>
        <dbReference type="SAM" id="Phobius"/>
    </source>
</evidence>
<sequence length="100" mass="11331">MLNYQLLHLQENCSTTGHSMVEHGAILRENHACNSHCNQTLFILGRVRKRYLLSASIKTHVVFVIFSLIIRSIAELSTVFKIWAFSPLKKPSVPSLLQIA</sequence>
<keyword evidence="1" id="KW-1133">Transmembrane helix</keyword>
<organism evidence="2">
    <name type="scientific">Rhizophora mucronata</name>
    <name type="common">Asiatic mangrove</name>
    <dbReference type="NCBI Taxonomy" id="61149"/>
    <lineage>
        <taxon>Eukaryota</taxon>
        <taxon>Viridiplantae</taxon>
        <taxon>Streptophyta</taxon>
        <taxon>Embryophyta</taxon>
        <taxon>Tracheophyta</taxon>
        <taxon>Spermatophyta</taxon>
        <taxon>Magnoliopsida</taxon>
        <taxon>eudicotyledons</taxon>
        <taxon>Gunneridae</taxon>
        <taxon>Pentapetalae</taxon>
        <taxon>rosids</taxon>
        <taxon>fabids</taxon>
        <taxon>Malpighiales</taxon>
        <taxon>Rhizophoraceae</taxon>
        <taxon>Rhizophora</taxon>
    </lineage>
</organism>
<name>A0A2P2IWN2_RHIMU</name>
<proteinExistence type="predicted"/>